<evidence type="ECO:0000256" key="2">
    <source>
        <dbReference type="ARBA" id="ARBA00023043"/>
    </source>
</evidence>
<evidence type="ECO:0000313" key="5">
    <source>
        <dbReference type="Proteomes" id="UP000025227"/>
    </source>
</evidence>
<feature type="compositionally biased region" description="Low complexity" evidence="4">
    <location>
        <begin position="268"/>
        <end position="283"/>
    </location>
</feature>
<feature type="region of interest" description="Disordered" evidence="4">
    <location>
        <begin position="266"/>
        <end position="291"/>
    </location>
</feature>
<evidence type="ECO:0000256" key="3">
    <source>
        <dbReference type="PROSITE-ProRule" id="PRU00023"/>
    </source>
</evidence>
<dbReference type="SMART" id="SM00248">
    <property type="entry name" value="ANK"/>
    <property type="match status" value="2"/>
</dbReference>
<name>A0A7I4XWS6_HAECO</name>
<proteinExistence type="predicted"/>
<keyword evidence="2 3" id="KW-0040">ANK repeat</keyword>
<evidence type="ECO:0000313" key="6">
    <source>
        <dbReference type="WBParaSite" id="HCON_00014360-00002"/>
    </source>
</evidence>
<dbReference type="PROSITE" id="PS50088">
    <property type="entry name" value="ANK_REPEAT"/>
    <property type="match status" value="1"/>
</dbReference>
<dbReference type="OrthoDB" id="194358at2759"/>
<keyword evidence="1" id="KW-0677">Repeat</keyword>
<evidence type="ECO:0000256" key="1">
    <source>
        <dbReference type="ARBA" id="ARBA00022737"/>
    </source>
</evidence>
<feature type="region of interest" description="Disordered" evidence="4">
    <location>
        <begin position="103"/>
        <end position="134"/>
    </location>
</feature>
<dbReference type="AlphaFoldDB" id="A0A7I4XWS6"/>
<dbReference type="Gene3D" id="1.25.40.20">
    <property type="entry name" value="Ankyrin repeat-containing domain"/>
    <property type="match status" value="1"/>
</dbReference>
<dbReference type="WBParaSite" id="HCON_00014360-00002">
    <property type="protein sequence ID" value="HCON_00014360-00002"/>
    <property type="gene ID" value="HCON_00014360"/>
</dbReference>
<organism evidence="5 6">
    <name type="scientific">Haemonchus contortus</name>
    <name type="common">Barber pole worm</name>
    <dbReference type="NCBI Taxonomy" id="6289"/>
    <lineage>
        <taxon>Eukaryota</taxon>
        <taxon>Metazoa</taxon>
        <taxon>Ecdysozoa</taxon>
        <taxon>Nematoda</taxon>
        <taxon>Chromadorea</taxon>
        <taxon>Rhabditida</taxon>
        <taxon>Rhabditina</taxon>
        <taxon>Rhabditomorpha</taxon>
        <taxon>Strongyloidea</taxon>
        <taxon>Trichostrongylidae</taxon>
        <taxon>Haemonchus</taxon>
    </lineage>
</organism>
<dbReference type="Pfam" id="PF12796">
    <property type="entry name" value="Ank_2"/>
    <property type="match status" value="1"/>
</dbReference>
<dbReference type="SUPFAM" id="SSF48403">
    <property type="entry name" value="Ankyrin repeat"/>
    <property type="match status" value="1"/>
</dbReference>
<feature type="compositionally biased region" description="Basic and acidic residues" evidence="4">
    <location>
        <begin position="103"/>
        <end position="124"/>
    </location>
</feature>
<feature type="repeat" description="ANK" evidence="3">
    <location>
        <begin position="205"/>
        <end position="227"/>
    </location>
</feature>
<dbReference type="InterPro" id="IPR036770">
    <property type="entry name" value="Ankyrin_rpt-contain_sf"/>
</dbReference>
<dbReference type="OMA" id="SCRTICS"/>
<dbReference type="PANTHER" id="PTHR24171">
    <property type="entry name" value="ANKYRIN REPEAT DOMAIN-CONTAINING PROTEIN 39-RELATED"/>
    <property type="match status" value="1"/>
</dbReference>
<dbReference type="PROSITE" id="PS50297">
    <property type="entry name" value="ANK_REP_REGION"/>
    <property type="match status" value="1"/>
</dbReference>
<evidence type="ECO:0000256" key="4">
    <source>
        <dbReference type="SAM" id="MobiDB-lite"/>
    </source>
</evidence>
<keyword evidence="5" id="KW-1185">Reference proteome</keyword>
<dbReference type="Proteomes" id="UP000025227">
    <property type="component" value="Unplaced"/>
</dbReference>
<protein>
    <submittedName>
        <fullName evidence="6">ANK_REP_REGION domain-containing protein</fullName>
    </submittedName>
</protein>
<accession>A0A7I4XWS6</accession>
<sequence>MPTDTSPKKSDSNDQAGLKASIVKAIFKDLSPPRTRVVGNAIDLLTATGRISSPSKKLGDLSLSEGDLTLTEDFKTPVSLSVSQSQSHFFANDDFEGNRVIESTAKDKPSTKCTRKPKDVKETPDSAGVSSRGPNSKQLAWLRACRKGDLVECKKLLEDNPDLLHYVPPHHLNYSAVHIATLGRHYELLRFLKSKKANFNATTRIGYTPLHLAAQNQDQETARLLIREFGVNSRIRDLLGYTYEHYADWLDYPEYDEITTGFTYRGASSRSSSRQPSLGSQESLASSKTSFSRHGSLRDTIRGILHVPIAIGLKSRSPSLNQLAV</sequence>
<dbReference type="InterPro" id="IPR002110">
    <property type="entry name" value="Ankyrin_rpt"/>
</dbReference>
<reference evidence="6" key="1">
    <citation type="submission" date="2020-12" db="UniProtKB">
        <authorList>
            <consortium name="WormBaseParasite"/>
        </authorList>
    </citation>
    <scope>IDENTIFICATION</scope>
    <source>
        <strain evidence="6">MHco3</strain>
    </source>
</reference>